<sequence>MYVKHKKIMEASGVDIVQLDGTRSKEQLYNTVYGECRISSISIKRRSGDLRWWNRHFIHMSKFLYC</sequence>
<dbReference type="AlphaFoldDB" id="A0A0E9U6X2"/>
<proteinExistence type="predicted"/>
<reference evidence="1" key="2">
    <citation type="journal article" date="2015" name="Fish Shellfish Immunol.">
        <title>Early steps in the European eel (Anguilla anguilla)-Vibrio vulnificus interaction in the gills: Role of the RtxA13 toxin.</title>
        <authorList>
            <person name="Callol A."/>
            <person name="Pajuelo D."/>
            <person name="Ebbesson L."/>
            <person name="Teles M."/>
            <person name="MacKenzie S."/>
            <person name="Amaro C."/>
        </authorList>
    </citation>
    <scope>NUCLEOTIDE SEQUENCE</scope>
</reference>
<name>A0A0E9U6X2_ANGAN</name>
<dbReference type="EMBL" id="GBXM01047100">
    <property type="protein sequence ID" value="JAH61477.1"/>
    <property type="molecule type" value="Transcribed_RNA"/>
</dbReference>
<evidence type="ECO:0000313" key="1">
    <source>
        <dbReference type="EMBL" id="JAH61477.1"/>
    </source>
</evidence>
<organism evidence="1">
    <name type="scientific">Anguilla anguilla</name>
    <name type="common">European freshwater eel</name>
    <name type="synonym">Muraena anguilla</name>
    <dbReference type="NCBI Taxonomy" id="7936"/>
    <lineage>
        <taxon>Eukaryota</taxon>
        <taxon>Metazoa</taxon>
        <taxon>Chordata</taxon>
        <taxon>Craniata</taxon>
        <taxon>Vertebrata</taxon>
        <taxon>Euteleostomi</taxon>
        <taxon>Actinopterygii</taxon>
        <taxon>Neopterygii</taxon>
        <taxon>Teleostei</taxon>
        <taxon>Anguilliformes</taxon>
        <taxon>Anguillidae</taxon>
        <taxon>Anguilla</taxon>
    </lineage>
</organism>
<reference evidence="1" key="1">
    <citation type="submission" date="2014-11" db="EMBL/GenBank/DDBJ databases">
        <authorList>
            <person name="Amaro Gonzalez C."/>
        </authorList>
    </citation>
    <scope>NUCLEOTIDE SEQUENCE</scope>
</reference>
<accession>A0A0E9U6X2</accession>
<protein>
    <submittedName>
        <fullName evidence="1">Uncharacterized protein</fullName>
    </submittedName>
</protein>